<dbReference type="Gene3D" id="2.40.40.20">
    <property type="match status" value="1"/>
</dbReference>
<evidence type="ECO:0000256" key="2">
    <source>
        <dbReference type="ARBA" id="ARBA00001966"/>
    </source>
</evidence>
<dbReference type="PIRSF" id="PIRSF000144">
    <property type="entry name" value="CbbBc"/>
    <property type="match status" value="1"/>
</dbReference>
<dbReference type="NCBIfam" id="TIGR01701">
    <property type="entry name" value="Fdhalpha-like"/>
    <property type="match status" value="1"/>
</dbReference>
<dbReference type="Pfam" id="PF00384">
    <property type="entry name" value="Molybdopterin"/>
    <property type="match status" value="1"/>
</dbReference>
<reference evidence="13" key="1">
    <citation type="submission" date="2023-07" db="EMBL/GenBank/DDBJ databases">
        <title>Genome content predicts the carbon catabolic preferences of heterotrophic bacteria.</title>
        <authorList>
            <person name="Gralka M."/>
        </authorList>
    </citation>
    <scope>NUCLEOTIDE SEQUENCE</scope>
    <source>
        <strain evidence="13">C2R13</strain>
    </source>
</reference>
<dbReference type="Gene3D" id="3.40.228.10">
    <property type="entry name" value="Dimethylsulfoxide Reductase, domain 2"/>
    <property type="match status" value="1"/>
</dbReference>
<dbReference type="EMBL" id="JAUORK010000001">
    <property type="protein sequence ID" value="MDO6670552.1"/>
    <property type="molecule type" value="Genomic_DNA"/>
</dbReference>
<comment type="similarity">
    <text evidence="3">Belongs to the prokaryotic molybdopterin-containing oxidoreductase family.</text>
</comment>
<evidence type="ECO:0000313" key="13">
    <source>
        <dbReference type="EMBL" id="MDO6670552.1"/>
    </source>
</evidence>
<keyword evidence="9" id="KW-0411">Iron-sulfur</keyword>
<keyword evidence="5" id="KW-0500">Molybdenum</keyword>
<keyword evidence="4" id="KW-0004">4Fe-4S</keyword>
<dbReference type="CDD" id="cd02767">
    <property type="entry name" value="MopB_ydeP"/>
    <property type="match status" value="1"/>
</dbReference>
<dbReference type="PANTHER" id="PTHR43105:SF4">
    <property type="entry name" value="PROTEIN YDEP"/>
    <property type="match status" value="1"/>
</dbReference>
<evidence type="ECO:0000256" key="9">
    <source>
        <dbReference type="ARBA" id="ARBA00023014"/>
    </source>
</evidence>
<dbReference type="InterPro" id="IPR050123">
    <property type="entry name" value="Prok_molybdopt-oxidoreductase"/>
</dbReference>
<dbReference type="GO" id="GO:1990204">
    <property type="term" value="C:oxidoreductase complex"/>
    <property type="evidence" value="ECO:0007669"/>
    <property type="project" value="UniProtKB-ARBA"/>
</dbReference>
<dbReference type="InterPro" id="IPR010046">
    <property type="entry name" value="Mopterin_OxRdtse_a_bac"/>
</dbReference>
<dbReference type="InterPro" id="IPR037951">
    <property type="entry name" value="MopB_CT_YdeP"/>
</dbReference>
<dbReference type="GO" id="GO:0030151">
    <property type="term" value="F:molybdenum ion binding"/>
    <property type="evidence" value="ECO:0007669"/>
    <property type="project" value="InterPro"/>
</dbReference>
<sequence length="816" mass="90504">MSHDAPTSRPASSSTFGHKGSHAPDLPRELSGSQLDRPPGGGWPSLKAVETFLWQEHLPIAGHVSLMKMNKPDGFICPSCAWPNGDKPKGANFCENGAKALAWEATRERVSDELFANNTLSELREWTDHHLEKEGRLTHPLRYNAEQDRYEVTSWEAAYAEIGERLKQYEDPNQVEFYTSGRTSNEAAFLFSLFGRMYGTNNFPDCSNMCHETTSRALPESIGIGKATVNLEDFKQADAIFIFGQNSGTNSPRMLGDLHEARGRGAEVVSFNPLRERALVSFADPQSPRDMLSGKGVEISTQYHQLRIGGDLAAVQAMCKYVIEADDALRERNPHTVGLLDHDFIAQHTHGFEAFADHCRKLDWQDLVEMSGLSRESLEQAAQTYLEAERVICCWGMGITQHARGGDTIQQIVNLLLLRGNIGKPGAGPCPVRGHSNVQGDRTVGIENLPNGAMLDAFDRVFDIQCPRDNGHDVAECCEAILRGETRAFIGMGGNFFRAIPDQKRIVEKVHELDMTVHIATKLNRSHLHPGKHGWVLPTLGHSERDLQAGADGKGAEQTTSVEDGMCNVSPSRGVMAPADASLHSEIAITCQLAKATLPPHPTLDWDWLQADYARIRDRIEQVFPQIFPDYNARLAQGGFHIRIAPRERIWHTDSGRANFLFPEGLGTDEQGLDKVTHETLDMDSTFLLSTMRGHDQFNTTVYSNDDRYRDVYGTRMVVMISPQDLETLGLSEGQRVRMETVSEDGVERSMAGFKLKAYDIPSGCLAAYYPETNDLIPLDHRDARSNTPASKSVPVRLRLMDSEEVNASEGVLASA</sequence>
<protein>
    <submittedName>
        <fullName evidence="13">FdhF/YdeP family oxidoreductase</fullName>
    </submittedName>
</protein>
<keyword evidence="6" id="KW-0479">Metal-binding</keyword>
<feature type="region of interest" description="Disordered" evidence="10">
    <location>
        <begin position="1"/>
        <end position="42"/>
    </location>
</feature>
<accession>A0AAP4WW14</accession>
<dbReference type="InterPro" id="IPR009010">
    <property type="entry name" value="Asp_de-COase-like_dom_sf"/>
</dbReference>
<proteinExistence type="inferred from homology"/>
<dbReference type="InterPro" id="IPR006656">
    <property type="entry name" value="Mopterin_OxRdtase"/>
</dbReference>
<dbReference type="AlphaFoldDB" id="A0AAP4WW14"/>
<dbReference type="CDD" id="cd02787">
    <property type="entry name" value="MopB_CT_ydeP"/>
    <property type="match status" value="1"/>
</dbReference>
<feature type="domain" description="Molybdopterin oxidoreductase" evidence="11">
    <location>
        <begin position="136"/>
        <end position="519"/>
    </location>
</feature>
<dbReference type="GO" id="GO:0043546">
    <property type="term" value="F:molybdopterin cofactor binding"/>
    <property type="evidence" value="ECO:0007669"/>
    <property type="project" value="InterPro"/>
</dbReference>
<dbReference type="InterPro" id="IPR006657">
    <property type="entry name" value="MoPterin_dinucl-bd_dom"/>
</dbReference>
<dbReference type="Pfam" id="PF01568">
    <property type="entry name" value="Molydop_binding"/>
    <property type="match status" value="1"/>
</dbReference>
<name>A0AAP4WW14_9GAMM</name>
<keyword evidence="7" id="KW-0560">Oxidoreductase</keyword>
<dbReference type="Proteomes" id="UP001170481">
    <property type="component" value="Unassembled WGS sequence"/>
</dbReference>
<evidence type="ECO:0000259" key="11">
    <source>
        <dbReference type="Pfam" id="PF00384"/>
    </source>
</evidence>
<dbReference type="GO" id="GO:0045333">
    <property type="term" value="P:cellular respiration"/>
    <property type="evidence" value="ECO:0007669"/>
    <property type="project" value="UniProtKB-ARBA"/>
</dbReference>
<comment type="cofactor">
    <cofactor evidence="2">
        <name>[4Fe-4S] cluster</name>
        <dbReference type="ChEBI" id="CHEBI:49883"/>
    </cofactor>
</comment>
<gene>
    <name evidence="13" type="ORF">Q4535_00335</name>
</gene>
<dbReference type="GO" id="GO:0008863">
    <property type="term" value="F:formate dehydrogenase (NAD+) activity"/>
    <property type="evidence" value="ECO:0007669"/>
    <property type="project" value="InterPro"/>
</dbReference>
<dbReference type="SUPFAM" id="SSF53706">
    <property type="entry name" value="Formate dehydrogenase/DMSO reductase, domains 1-3"/>
    <property type="match status" value="1"/>
</dbReference>
<evidence type="ECO:0000259" key="12">
    <source>
        <dbReference type="Pfam" id="PF01568"/>
    </source>
</evidence>
<dbReference type="RefSeq" id="WP_303592382.1">
    <property type="nucleotide sequence ID" value="NZ_JAUORK010000001.1"/>
</dbReference>
<evidence type="ECO:0000256" key="5">
    <source>
        <dbReference type="ARBA" id="ARBA00022505"/>
    </source>
</evidence>
<keyword evidence="8" id="KW-0408">Iron</keyword>
<comment type="caution">
    <text evidence="13">The sequence shown here is derived from an EMBL/GenBank/DDBJ whole genome shotgun (WGS) entry which is preliminary data.</text>
</comment>
<evidence type="ECO:0000256" key="4">
    <source>
        <dbReference type="ARBA" id="ARBA00022485"/>
    </source>
</evidence>
<dbReference type="GO" id="GO:0016020">
    <property type="term" value="C:membrane"/>
    <property type="evidence" value="ECO:0007669"/>
    <property type="project" value="TreeGrafter"/>
</dbReference>
<comment type="cofactor">
    <cofactor evidence="1">
        <name>Mo-bis(molybdopterin guanine dinucleotide)</name>
        <dbReference type="ChEBI" id="CHEBI:60539"/>
    </cofactor>
</comment>
<dbReference type="Gene3D" id="3.40.50.740">
    <property type="match status" value="1"/>
</dbReference>
<evidence type="ECO:0000256" key="1">
    <source>
        <dbReference type="ARBA" id="ARBA00001942"/>
    </source>
</evidence>
<dbReference type="GO" id="GO:0051539">
    <property type="term" value="F:4 iron, 4 sulfur cluster binding"/>
    <property type="evidence" value="ECO:0007669"/>
    <property type="project" value="UniProtKB-KW"/>
</dbReference>
<dbReference type="InterPro" id="IPR041953">
    <property type="entry name" value="YdeP_MopB"/>
</dbReference>
<organism evidence="13 14">
    <name type="scientific">Cobetia amphilecti</name>
    <dbReference type="NCBI Taxonomy" id="1055104"/>
    <lineage>
        <taxon>Bacteria</taxon>
        <taxon>Pseudomonadati</taxon>
        <taxon>Pseudomonadota</taxon>
        <taxon>Gammaproteobacteria</taxon>
        <taxon>Oceanospirillales</taxon>
        <taxon>Halomonadaceae</taxon>
        <taxon>Cobetia</taxon>
    </lineage>
</organism>
<evidence type="ECO:0000256" key="3">
    <source>
        <dbReference type="ARBA" id="ARBA00010312"/>
    </source>
</evidence>
<dbReference type="PANTHER" id="PTHR43105">
    <property type="entry name" value="RESPIRATORY NITRATE REDUCTASE"/>
    <property type="match status" value="1"/>
</dbReference>
<feature type="domain" description="Molybdopterin dinucleotide-binding" evidence="12">
    <location>
        <begin position="687"/>
        <end position="795"/>
    </location>
</feature>
<evidence type="ECO:0000313" key="14">
    <source>
        <dbReference type="Proteomes" id="UP001170481"/>
    </source>
</evidence>
<evidence type="ECO:0000256" key="10">
    <source>
        <dbReference type="SAM" id="MobiDB-lite"/>
    </source>
</evidence>
<evidence type="ECO:0000256" key="6">
    <source>
        <dbReference type="ARBA" id="ARBA00022723"/>
    </source>
</evidence>
<evidence type="ECO:0000256" key="7">
    <source>
        <dbReference type="ARBA" id="ARBA00023002"/>
    </source>
</evidence>
<evidence type="ECO:0000256" key="8">
    <source>
        <dbReference type="ARBA" id="ARBA00023004"/>
    </source>
</evidence>
<dbReference type="SUPFAM" id="SSF50692">
    <property type="entry name" value="ADC-like"/>
    <property type="match status" value="1"/>
</dbReference>